<keyword evidence="2" id="KW-1185">Reference proteome</keyword>
<organism evidence="1 2">
    <name type="scientific">Mythimna loreyi</name>
    <dbReference type="NCBI Taxonomy" id="667449"/>
    <lineage>
        <taxon>Eukaryota</taxon>
        <taxon>Metazoa</taxon>
        <taxon>Ecdysozoa</taxon>
        <taxon>Arthropoda</taxon>
        <taxon>Hexapoda</taxon>
        <taxon>Insecta</taxon>
        <taxon>Pterygota</taxon>
        <taxon>Neoptera</taxon>
        <taxon>Endopterygota</taxon>
        <taxon>Lepidoptera</taxon>
        <taxon>Glossata</taxon>
        <taxon>Ditrysia</taxon>
        <taxon>Noctuoidea</taxon>
        <taxon>Noctuidae</taxon>
        <taxon>Noctuinae</taxon>
        <taxon>Hadenini</taxon>
        <taxon>Mythimna</taxon>
    </lineage>
</organism>
<dbReference type="Proteomes" id="UP001231649">
    <property type="component" value="Chromosome 16"/>
</dbReference>
<evidence type="ECO:0000313" key="1">
    <source>
        <dbReference type="EMBL" id="KAJ8722098.1"/>
    </source>
</evidence>
<sequence>MAAVESTILKPEDSPHKFTPRETSKVQHQDLSKTVYSHITNLHGLLSDWGNNRAKGFRVAKLVRNLNLPECDEDYIPSQMGPLMETLLDTLTALQNIVKELKLVNNQLQALAKLQRSDEPVLVTWSVKLISEKVIIMYEMAKKELELLEKATENIGHCRDANMLSVYMESWRPGTYVCSDHYSYLFSEAGLPPVSCPA</sequence>
<comment type="caution">
    <text evidence="1">The sequence shown here is derived from an EMBL/GenBank/DDBJ whole genome shotgun (WGS) entry which is preliminary data.</text>
</comment>
<dbReference type="EMBL" id="CM056792">
    <property type="protein sequence ID" value="KAJ8722098.1"/>
    <property type="molecule type" value="Genomic_DNA"/>
</dbReference>
<evidence type="ECO:0000313" key="2">
    <source>
        <dbReference type="Proteomes" id="UP001231649"/>
    </source>
</evidence>
<reference evidence="1" key="1">
    <citation type="submission" date="2023-03" db="EMBL/GenBank/DDBJ databases">
        <title>Chromosome-level genomes of two armyworms, Mythimna separata and Mythimna loreyi, provide insights into the biosynthesis and reception of sex pheromones.</title>
        <authorList>
            <person name="Zhao H."/>
        </authorList>
    </citation>
    <scope>NUCLEOTIDE SEQUENCE</scope>
    <source>
        <strain evidence="1">BeijingLab</strain>
    </source>
</reference>
<accession>A0ACC2QP84</accession>
<gene>
    <name evidence="1" type="ORF">PYW08_004500</name>
</gene>
<name>A0ACC2QP84_9NEOP</name>
<protein>
    <submittedName>
        <fullName evidence="1">Uncharacterized protein</fullName>
    </submittedName>
</protein>
<proteinExistence type="predicted"/>